<dbReference type="Proteomes" id="UP001300502">
    <property type="component" value="Unassembled WGS sequence"/>
</dbReference>
<name>A0AAV9IE32_9RHOD</name>
<evidence type="ECO:0000313" key="1">
    <source>
        <dbReference type="EMBL" id="KAK4525735.1"/>
    </source>
</evidence>
<gene>
    <name evidence="1" type="ORF">GAYE_SCF16G3644</name>
</gene>
<keyword evidence="2" id="KW-1185">Reference proteome</keyword>
<organism evidence="1 2">
    <name type="scientific">Galdieria yellowstonensis</name>
    <dbReference type="NCBI Taxonomy" id="3028027"/>
    <lineage>
        <taxon>Eukaryota</taxon>
        <taxon>Rhodophyta</taxon>
        <taxon>Bangiophyceae</taxon>
        <taxon>Galdieriales</taxon>
        <taxon>Galdieriaceae</taxon>
        <taxon>Galdieria</taxon>
    </lineage>
</organism>
<evidence type="ECO:0000313" key="2">
    <source>
        <dbReference type="Proteomes" id="UP001300502"/>
    </source>
</evidence>
<proteinExistence type="predicted"/>
<accession>A0AAV9IE32</accession>
<protein>
    <recommendedName>
        <fullName evidence="3">DUF3326 domain-containing protein</fullName>
    </recommendedName>
</protein>
<dbReference type="EMBL" id="JANCYU010000033">
    <property type="protein sequence ID" value="KAK4525735.1"/>
    <property type="molecule type" value="Genomic_DNA"/>
</dbReference>
<dbReference type="AlphaFoldDB" id="A0AAV9IE32"/>
<comment type="caution">
    <text evidence="1">The sequence shown here is derived from an EMBL/GenBank/DDBJ whole genome shotgun (WGS) entry which is preliminary data.</text>
</comment>
<dbReference type="Pfam" id="PF11805">
    <property type="entry name" value="DUF3326"/>
    <property type="match status" value="1"/>
</dbReference>
<reference evidence="1 2" key="1">
    <citation type="submission" date="2022-07" db="EMBL/GenBank/DDBJ databases">
        <title>Genome-wide signatures of adaptation to extreme environments.</title>
        <authorList>
            <person name="Cho C.H."/>
            <person name="Yoon H.S."/>
        </authorList>
    </citation>
    <scope>NUCLEOTIDE SEQUENCE [LARGE SCALE GENOMIC DNA]</scope>
    <source>
        <strain evidence="1 2">108.79 E11</strain>
    </source>
</reference>
<dbReference type="InterPro" id="IPR021763">
    <property type="entry name" value="DUF3326"/>
</dbReference>
<dbReference type="PANTHER" id="PTHR36891">
    <property type="entry name" value="OS01G0127400 PROTEIN"/>
    <property type="match status" value="1"/>
</dbReference>
<sequence>MLCAWVDTKFVVSPKNWYRKTKHVTKRCNSYKTSIWTRCCIQYSDHQKEYTAALVIPTGTGAKIGGYAGDGLPTARAFASVVDRLIAHPNILNGALMYWPMSNVLYVEGFGMDQFFSGHWGLRPVRWNRVGLVLDKGIEEELLYRHLQCADAARATLGIAVTDFIVTEQALHIETFLTEDGNSSGTIQGLEQLAQASQKLIQERNCNAIALVTRFPEEDNEQLLHSYRHGSGVDAIGGAEALISRYVAKVCQVPCAHAPALSPLPLDKTIHPKSAAEELGYTFLTSVLVGLSRAPRYVTSREASRAEDIWVEALDAVVLPCGVHTCAVEQLYRSPTALFYVEENRTTGCHKDTIPIEQDSRLIRTSNYLEALGYVAAHKAGVLWEAMRPQISSIRKYPQVS</sequence>
<dbReference type="PANTHER" id="PTHR36891:SF1">
    <property type="entry name" value="OS01G0127400 PROTEIN"/>
    <property type="match status" value="1"/>
</dbReference>
<evidence type="ECO:0008006" key="3">
    <source>
        <dbReference type="Google" id="ProtNLM"/>
    </source>
</evidence>